<evidence type="ECO:0000313" key="2">
    <source>
        <dbReference type="Proteomes" id="UP000190559"/>
    </source>
</evidence>
<dbReference type="Proteomes" id="UP000190559">
    <property type="component" value="Unassembled WGS sequence"/>
</dbReference>
<name>A0A1T1P2P3_9XANT</name>
<protein>
    <submittedName>
        <fullName evidence="1">Uncharacterized protein</fullName>
    </submittedName>
</protein>
<accession>A0A1T1P2P3</accession>
<dbReference type="EMBL" id="LOJW01000016">
    <property type="protein sequence ID" value="OOW69899.1"/>
    <property type="molecule type" value="Genomic_DNA"/>
</dbReference>
<evidence type="ECO:0000313" key="1">
    <source>
        <dbReference type="EMBL" id="OOW69899.1"/>
    </source>
</evidence>
<proteinExistence type="predicted"/>
<organism evidence="1 2">
    <name type="scientific">Xanthomonas axonopodis pv. melhusii</name>
    <dbReference type="NCBI Taxonomy" id="487834"/>
    <lineage>
        <taxon>Bacteria</taxon>
        <taxon>Pseudomonadati</taxon>
        <taxon>Pseudomonadota</taxon>
        <taxon>Gammaproteobacteria</taxon>
        <taxon>Lysobacterales</taxon>
        <taxon>Lysobacteraceae</taxon>
        <taxon>Xanthomonas</taxon>
    </lineage>
</organism>
<gene>
    <name evidence="1" type="ORF">Xmlh_10955</name>
</gene>
<dbReference type="AlphaFoldDB" id="A0A1T1P2P3"/>
<sequence>MDKPRSSAAPVRTGSYPSAHAGLLLHVRHQVQHGQPQFGVHLAPHVGDVAGPAYSTACGLAALDVFICSPAAVSADLAALVIAGSHYVLTLEAAAQLAADFALPVRTPPEFDGA</sequence>
<reference evidence="1 2" key="1">
    <citation type="submission" date="2015-12" db="EMBL/GenBank/DDBJ databases">
        <authorList>
            <person name="Shamseldin A."/>
            <person name="Moawad H."/>
            <person name="Abd El-Rahim W.M."/>
            <person name="Sadowsky M.J."/>
        </authorList>
    </citation>
    <scope>NUCLEOTIDE SEQUENCE [LARGE SCALE GENOMIC DNA]</scope>
    <source>
        <strain evidence="1 2">LMG9050</strain>
    </source>
</reference>
<comment type="caution">
    <text evidence="1">The sequence shown here is derived from an EMBL/GenBank/DDBJ whole genome shotgun (WGS) entry which is preliminary data.</text>
</comment>
<dbReference type="RefSeq" id="WP_078537864.1">
    <property type="nucleotide sequence ID" value="NZ_LOJW01000016.1"/>
</dbReference>